<dbReference type="OrthoDB" id="10036721at2759"/>
<sequence>MKLCSCLLLPLLWVCSSSASAPNGPWDTFNLAPESKTVYPKAIHSSQGSVKNANLLVKNKGKASLSSNGSWVALDFGIEIGGLISLNLNNIPTESSFSLSFTESPSFIRPSASDDSSFPSANTTYDGVLSVDVTAKTGYWTQPASSLRGGFRYLTIVSNSASTITLSNVSCAISFVPHLEDMRDYSGYFYAKDPLSKDADFLTKLWYSGAYTVQTNTVALNSGRHVPFAPAGSWENDATLGVAGPIIVDGAKRDRAVWPGDMGIAVPAQFVSTNDLVPTRNALSTMFAAINPKTGALPESGPPLSQQGSDTYHAWTLIGTYNYYLFSGDTAWLQNVWTNYTKAVAFLEGKVDSTGLMDVTGLRDWARQGGGGYNAEGNAILYKVLTTATDLAKYMNLTSLSSAWAQNATALKSKFNDAFWLESAGMYRDNQTTALCPQDANSFAVLFNLTTSEEQKNLVSENLEMNWNELGPVAPELPDTISPFISGFEIQAHFEAGNDARALDLIRRTWGYMLTTNLSVQSTLLEGFTANGSLAYRYNHGYNDDPAYTSHSHGWSSGPTPALTFYVLGLTLTAPQGKTWAISPHIGGGLPAAEGGFETNLGWFGVKWTTLGGSGGGGSEVEGFSLSVDTPEGTSGVVTLPDGVVSESYMVDGVRVGARASRSITLIGGRHSIQI</sequence>
<feature type="domain" description="Alpha-L-rhamnosidase six-hairpin glycosidase" evidence="2">
    <location>
        <begin position="246"/>
        <end position="464"/>
    </location>
</feature>
<dbReference type="EMBL" id="NHYD01003414">
    <property type="protein sequence ID" value="PPQ78564.1"/>
    <property type="molecule type" value="Genomic_DNA"/>
</dbReference>
<protein>
    <recommendedName>
        <fullName evidence="2">Alpha-L-rhamnosidase six-hairpin glycosidase domain-containing protein</fullName>
    </recommendedName>
</protein>
<evidence type="ECO:0000313" key="4">
    <source>
        <dbReference type="Proteomes" id="UP000283269"/>
    </source>
</evidence>
<accession>A0A409WJ62</accession>
<dbReference type="GO" id="GO:0005975">
    <property type="term" value="P:carbohydrate metabolic process"/>
    <property type="evidence" value="ECO:0007669"/>
    <property type="project" value="InterPro"/>
</dbReference>
<feature type="signal peptide" evidence="1">
    <location>
        <begin position="1"/>
        <end position="19"/>
    </location>
</feature>
<reference evidence="3 4" key="1">
    <citation type="journal article" date="2018" name="Evol. Lett.">
        <title>Horizontal gene cluster transfer increased hallucinogenic mushroom diversity.</title>
        <authorList>
            <person name="Reynolds H.T."/>
            <person name="Vijayakumar V."/>
            <person name="Gluck-Thaler E."/>
            <person name="Korotkin H.B."/>
            <person name="Matheny P.B."/>
            <person name="Slot J.C."/>
        </authorList>
    </citation>
    <scope>NUCLEOTIDE SEQUENCE [LARGE SCALE GENOMIC DNA]</scope>
    <source>
        <strain evidence="3 4">2631</strain>
    </source>
</reference>
<dbReference type="PANTHER" id="PTHR34987:SF6">
    <property type="entry name" value="ALPHA-L-RHAMNOSIDASE SIX-HAIRPIN GLYCOSIDASE DOMAIN-CONTAINING PROTEIN"/>
    <property type="match status" value="1"/>
</dbReference>
<evidence type="ECO:0000256" key="1">
    <source>
        <dbReference type="SAM" id="SignalP"/>
    </source>
</evidence>
<proteinExistence type="predicted"/>
<keyword evidence="1" id="KW-0732">Signal</keyword>
<evidence type="ECO:0000259" key="2">
    <source>
        <dbReference type="Pfam" id="PF17389"/>
    </source>
</evidence>
<organism evidence="3 4">
    <name type="scientific">Psilocybe cyanescens</name>
    <dbReference type="NCBI Taxonomy" id="93625"/>
    <lineage>
        <taxon>Eukaryota</taxon>
        <taxon>Fungi</taxon>
        <taxon>Dikarya</taxon>
        <taxon>Basidiomycota</taxon>
        <taxon>Agaricomycotina</taxon>
        <taxon>Agaricomycetes</taxon>
        <taxon>Agaricomycetidae</taxon>
        <taxon>Agaricales</taxon>
        <taxon>Agaricineae</taxon>
        <taxon>Strophariaceae</taxon>
        <taxon>Psilocybe</taxon>
    </lineage>
</organism>
<dbReference type="Gene3D" id="1.50.10.10">
    <property type="match status" value="1"/>
</dbReference>
<dbReference type="InParanoid" id="A0A409WJ62"/>
<dbReference type="InterPro" id="IPR035396">
    <property type="entry name" value="Bac_rhamnosid6H"/>
</dbReference>
<feature type="chain" id="PRO_5019130798" description="Alpha-L-rhamnosidase six-hairpin glycosidase domain-containing protein" evidence="1">
    <location>
        <begin position="20"/>
        <end position="675"/>
    </location>
</feature>
<name>A0A409WJ62_PSICY</name>
<evidence type="ECO:0000313" key="3">
    <source>
        <dbReference type="EMBL" id="PPQ78564.1"/>
    </source>
</evidence>
<dbReference type="InterPro" id="IPR008928">
    <property type="entry name" value="6-hairpin_glycosidase_sf"/>
</dbReference>
<keyword evidence="4" id="KW-1185">Reference proteome</keyword>
<dbReference type="STRING" id="93625.A0A409WJ62"/>
<dbReference type="GO" id="GO:0003824">
    <property type="term" value="F:catalytic activity"/>
    <property type="evidence" value="ECO:0007669"/>
    <property type="project" value="UniProtKB-ARBA"/>
</dbReference>
<dbReference type="InterPro" id="IPR012341">
    <property type="entry name" value="6hp_glycosidase-like_sf"/>
</dbReference>
<dbReference type="Gene3D" id="2.60.420.10">
    <property type="entry name" value="Maltose phosphorylase, domain 3"/>
    <property type="match status" value="1"/>
</dbReference>
<dbReference type="PANTHER" id="PTHR34987">
    <property type="entry name" value="C, PUTATIVE (AFU_ORTHOLOGUE AFUA_3G02880)-RELATED"/>
    <property type="match status" value="1"/>
</dbReference>
<gene>
    <name evidence="3" type="ORF">CVT25_011775</name>
</gene>
<dbReference type="Proteomes" id="UP000283269">
    <property type="component" value="Unassembled WGS sequence"/>
</dbReference>
<comment type="caution">
    <text evidence="3">The sequence shown here is derived from an EMBL/GenBank/DDBJ whole genome shotgun (WGS) entry which is preliminary data.</text>
</comment>
<dbReference type="Pfam" id="PF17389">
    <property type="entry name" value="Bac_rhamnosid6H"/>
    <property type="match status" value="1"/>
</dbReference>
<dbReference type="SUPFAM" id="SSF48208">
    <property type="entry name" value="Six-hairpin glycosidases"/>
    <property type="match status" value="1"/>
</dbReference>
<dbReference type="AlphaFoldDB" id="A0A409WJ62"/>